<dbReference type="OrthoDB" id="9782128at2"/>
<dbReference type="GO" id="GO:0004331">
    <property type="term" value="F:fructose-2,6-bisphosphate 2-phosphatase activity"/>
    <property type="evidence" value="ECO:0007669"/>
    <property type="project" value="TreeGrafter"/>
</dbReference>
<evidence type="ECO:0000256" key="1">
    <source>
        <dbReference type="ARBA" id="ARBA00022801"/>
    </source>
</evidence>
<dbReference type="Pfam" id="PF00300">
    <property type="entry name" value="His_Phos_1"/>
    <property type="match status" value="1"/>
</dbReference>
<gene>
    <name evidence="4" type="ORF">B0W44_10665</name>
</gene>
<evidence type="ECO:0000313" key="5">
    <source>
        <dbReference type="Proteomes" id="UP000188603"/>
    </source>
</evidence>
<protein>
    <recommendedName>
        <fullName evidence="6">Histidine phosphatase family protein</fullName>
    </recommendedName>
</protein>
<evidence type="ECO:0008006" key="6">
    <source>
        <dbReference type="Google" id="ProtNLM"/>
    </source>
</evidence>
<dbReference type="STRING" id="1471761.B0W44_10665"/>
<dbReference type="InterPro" id="IPR013078">
    <property type="entry name" value="His_Pase_superF_clade-1"/>
</dbReference>
<dbReference type="PANTHER" id="PTHR46517">
    <property type="entry name" value="FRUCTOSE-2,6-BISPHOSPHATASE TIGAR"/>
    <property type="match status" value="1"/>
</dbReference>
<evidence type="ECO:0000256" key="3">
    <source>
        <dbReference type="PIRSR" id="PIRSR613078-2"/>
    </source>
</evidence>
<dbReference type="EMBL" id="CP019699">
    <property type="protein sequence ID" value="AQS56159.1"/>
    <property type="molecule type" value="Genomic_DNA"/>
</dbReference>
<dbReference type="PROSITE" id="PS00175">
    <property type="entry name" value="PG_MUTASE"/>
    <property type="match status" value="1"/>
</dbReference>
<feature type="binding site" evidence="3">
    <location>
        <begin position="81"/>
        <end position="84"/>
    </location>
    <ligand>
        <name>substrate</name>
    </ligand>
</feature>
<dbReference type="SUPFAM" id="SSF53254">
    <property type="entry name" value="Phosphoglycerate mutase-like"/>
    <property type="match status" value="1"/>
</dbReference>
<dbReference type="Gene3D" id="3.40.50.1240">
    <property type="entry name" value="Phosphoglycerate mutase-like"/>
    <property type="match status" value="1"/>
</dbReference>
<dbReference type="CDD" id="cd07067">
    <property type="entry name" value="HP_PGM_like"/>
    <property type="match status" value="1"/>
</dbReference>
<sequence>MHLFLVRHGETVWNVERRCQGHTDIPLNEKGLEQAEKLGRYLQNVQLDAVYASDLSRARQTAEKIAQYHRLNVQKMPALRERHYGEWEGLTVEEINERYPDQLHVRRAGGVYGIETFADLQGRVFNGLTDLARKHSGQNVVAVSHGGSINAFLHRVTNGELGTGVTVIENTGVTQLVYRAQGRWDVLHVNETEHLVRSSTR</sequence>
<dbReference type="GO" id="GO:0043456">
    <property type="term" value="P:regulation of pentose-phosphate shunt"/>
    <property type="evidence" value="ECO:0007669"/>
    <property type="project" value="TreeGrafter"/>
</dbReference>
<name>A0A1U9K7X6_9BACL</name>
<feature type="active site" description="Proton donor/acceptor" evidence="2">
    <location>
        <position position="81"/>
    </location>
</feature>
<reference evidence="4 5" key="1">
    <citation type="journal article" date="2015" name="Int. J. Syst. Evol. Microbiol.">
        <title>Novibacillus thermophilus gen. nov., sp. nov., a Gram-staining-negative and moderately thermophilic member of the family Thermoactinomycetaceae.</title>
        <authorList>
            <person name="Yang G."/>
            <person name="Chen J."/>
            <person name="Zhou S."/>
        </authorList>
    </citation>
    <scope>NUCLEOTIDE SEQUENCE [LARGE SCALE GENOMIC DNA]</scope>
    <source>
        <strain evidence="4 5">SG-1</strain>
    </source>
</reference>
<feature type="binding site" evidence="3">
    <location>
        <position position="57"/>
    </location>
    <ligand>
        <name>substrate</name>
    </ligand>
</feature>
<organism evidence="4 5">
    <name type="scientific">Novibacillus thermophilus</name>
    <dbReference type="NCBI Taxonomy" id="1471761"/>
    <lineage>
        <taxon>Bacteria</taxon>
        <taxon>Bacillati</taxon>
        <taxon>Bacillota</taxon>
        <taxon>Bacilli</taxon>
        <taxon>Bacillales</taxon>
        <taxon>Thermoactinomycetaceae</taxon>
        <taxon>Novibacillus</taxon>
    </lineage>
</organism>
<dbReference type="RefSeq" id="WP_077720022.1">
    <property type="nucleotide sequence ID" value="NZ_CP019699.1"/>
</dbReference>
<dbReference type="InterPro" id="IPR001345">
    <property type="entry name" value="PG/BPGM_mutase_AS"/>
</dbReference>
<dbReference type="AlphaFoldDB" id="A0A1U9K7X6"/>
<dbReference type="PANTHER" id="PTHR46517:SF1">
    <property type="entry name" value="FRUCTOSE-2,6-BISPHOSPHATASE TIGAR"/>
    <property type="match status" value="1"/>
</dbReference>
<keyword evidence="5" id="KW-1185">Reference proteome</keyword>
<dbReference type="KEGG" id="ntr:B0W44_10665"/>
<feature type="active site" description="Tele-phosphohistidine intermediate" evidence="2">
    <location>
        <position position="8"/>
    </location>
</feature>
<dbReference type="InterPro" id="IPR029033">
    <property type="entry name" value="His_PPase_superfam"/>
</dbReference>
<evidence type="ECO:0000313" key="4">
    <source>
        <dbReference type="EMBL" id="AQS56159.1"/>
    </source>
</evidence>
<dbReference type="GO" id="GO:0045820">
    <property type="term" value="P:negative regulation of glycolytic process"/>
    <property type="evidence" value="ECO:0007669"/>
    <property type="project" value="TreeGrafter"/>
</dbReference>
<feature type="binding site" evidence="3">
    <location>
        <begin position="7"/>
        <end position="14"/>
    </location>
    <ligand>
        <name>substrate</name>
    </ligand>
</feature>
<proteinExistence type="predicted"/>
<dbReference type="GO" id="GO:0005829">
    <property type="term" value="C:cytosol"/>
    <property type="evidence" value="ECO:0007669"/>
    <property type="project" value="TreeGrafter"/>
</dbReference>
<keyword evidence="1" id="KW-0378">Hydrolase</keyword>
<dbReference type="SMART" id="SM00855">
    <property type="entry name" value="PGAM"/>
    <property type="match status" value="1"/>
</dbReference>
<dbReference type="InterPro" id="IPR051695">
    <property type="entry name" value="Phosphoglycerate_Mutase"/>
</dbReference>
<accession>A0A1U9K7X6</accession>
<dbReference type="Proteomes" id="UP000188603">
    <property type="component" value="Chromosome"/>
</dbReference>
<evidence type="ECO:0000256" key="2">
    <source>
        <dbReference type="PIRSR" id="PIRSR613078-1"/>
    </source>
</evidence>